<proteinExistence type="predicted"/>
<keyword evidence="3" id="KW-1185">Reference proteome</keyword>
<evidence type="ECO:0000313" key="3">
    <source>
        <dbReference type="Proteomes" id="UP001295684"/>
    </source>
</evidence>
<sequence length="904" mass="106072">MDHSPPKMNNQDTCKQDERDTSSPLIRAKLTFENSPKLFSDPKDDPYIGSKLSISDLESSKMKNEAYRNLPPDDPRYSLLNYQDDDHPYGERPGSRIDVVHGDIGQTIKQLSYDDDDDSQVNHLTSRTIKEEEKSFKPKESYCDDHNSLTLSHSGESYQQSYDKEFGKSLKSNAAKIRDSSNKSKKISQESASSMQNNRYGKNFDGEKSLFSGSFGGGLLESSRLVTEEYASPNQSRTFRDLSKYLSKSDKTTPNKNKDLIHEQHEYVDQTQNFMIRNEKAEENKFKNQAQQRYSSSKLREPEELIQYSHNFSTFENHEEGMAHPTDTQEDRIRPARFSSAHGPKNVYERLYQPKRKEKIKKELVNIIAHQGGFPPQNPRSKKNTKYIQNLDNKLSSARAQMRKDRLHKIREEQIQSQLQDKPQLSEGTHKITENIGIKNVFDRQNILHQAKQKVAFHNSDKERYNKAHGITNKPQINPRSKSLHRTIDDLYQWQKKKLSKLESQRKKSASPKIINISTKQRVQTQYESLPVEQRLLMHGEKTRQKREQKINEIKEIDEEEYHARNDRTSYTYPSKPKAATFHSHYVYNEENQSLRNDFLDPVREQLELDNEAKGWSNLSLLERNQMFLQKKEAKLEEKRNTKFIKEVEECSFEPILCQFNPEKLSMTTSVDRIISEGAKISRSLERVLETQNRSKNRNYIEIHTDKIRQRSLENDFLRPSAESYHLKREKLVKRNHKELFLKPYNFADQHKSSQSRSSRAFKNSENFDRLNTDLYSVRNSQKKSKKKKRFGKKKQILIMKTKRHGPKKHKRNDKAKIIHLGKDRKQFSHILVNNPMEYKRNKEDIQRSQTRINSNESFNNANTRSHRSVDHGRYISPASERLILNNHRPYIFIGKASYTHIGK</sequence>
<feature type="compositionally biased region" description="Basic and acidic residues" evidence="1">
    <location>
        <begin position="66"/>
        <end position="76"/>
    </location>
</feature>
<feature type="region of interest" description="Disordered" evidence="1">
    <location>
        <begin position="66"/>
        <end position="97"/>
    </location>
</feature>
<name>A0AAD1XY66_EUPCR</name>
<gene>
    <name evidence="2" type="ORF">ECRASSUSDP1_LOCUS22535</name>
</gene>
<feature type="region of interest" description="Disordered" evidence="1">
    <location>
        <begin position="114"/>
        <end position="143"/>
    </location>
</feature>
<accession>A0AAD1XY66</accession>
<dbReference type="AlphaFoldDB" id="A0AAD1XY66"/>
<feature type="compositionally biased region" description="Polar residues" evidence="1">
    <location>
        <begin position="189"/>
        <end position="200"/>
    </location>
</feature>
<evidence type="ECO:0000313" key="2">
    <source>
        <dbReference type="EMBL" id="CAI2381089.1"/>
    </source>
</evidence>
<evidence type="ECO:0000256" key="1">
    <source>
        <dbReference type="SAM" id="MobiDB-lite"/>
    </source>
</evidence>
<feature type="compositionally biased region" description="Basic and acidic residues" evidence="1">
    <location>
        <begin position="84"/>
        <end position="97"/>
    </location>
</feature>
<protein>
    <submittedName>
        <fullName evidence="2">Uncharacterized protein</fullName>
    </submittedName>
</protein>
<reference evidence="2" key="1">
    <citation type="submission" date="2023-07" db="EMBL/GenBank/DDBJ databases">
        <authorList>
            <consortium name="AG Swart"/>
            <person name="Singh M."/>
            <person name="Singh A."/>
            <person name="Seah K."/>
            <person name="Emmerich C."/>
        </authorList>
    </citation>
    <scope>NUCLEOTIDE SEQUENCE</scope>
    <source>
        <strain evidence="2">DP1</strain>
    </source>
</reference>
<comment type="caution">
    <text evidence="2">The sequence shown here is derived from an EMBL/GenBank/DDBJ whole genome shotgun (WGS) entry which is preliminary data.</text>
</comment>
<dbReference type="EMBL" id="CAMPGE010023115">
    <property type="protein sequence ID" value="CAI2381089.1"/>
    <property type="molecule type" value="Genomic_DNA"/>
</dbReference>
<feature type="compositionally biased region" description="Basic and acidic residues" evidence="1">
    <location>
        <begin position="128"/>
        <end position="143"/>
    </location>
</feature>
<feature type="region of interest" description="Disordered" evidence="1">
    <location>
        <begin position="1"/>
        <end position="28"/>
    </location>
</feature>
<feature type="region of interest" description="Disordered" evidence="1">
    <location>
        <begin position="175"/>
        <end position="201"/>
    </location>
</feature>
<dbReference type="Proteomes" id="UP001295684">
    <property type="component" value="Unassembled WGS sequence"/>
</dbReference>
<organism evidence="2 3">
    <name type="scientific">Euplotes crassus</name>
    <dbReference type="NCBI Taxonomy" id="5936"/>
    <lineage>
        <taxon>Eukaryota</taxon>
        <taxon>Sar</taxon>
        <taxon>Alveolata</taxon>
        <taxon>Ciliophora</taxon>
        <taxon>Intramacronucleata</taxon>
        <taxon>Spirotrichea</taxon>
        <taxon>Hypotrichia</taxon>
        <taxon>Euplotida</taxon>
        <taxon>Euplotidae</taxon>
        <taxon>Moneuplotes</taxon>
    </lineage>
</organism>